<protein>
    <submittedName>
        <fullName evidence="5">MarR family transcriptional regulator</fullName>
    </submittedName>
</protein>
<dbReference type="EMBL" id="BAAABM010000029">
    <property type="protein sequence ID" value="GAA0344127.1"/>
    <property type="molecule type" value="Genomic_DNA"/>
</dbReference>
<dbReference type="PANTHER" id="PTHR39515">
    <property type="entry name" value="CONSERVED PROTEIN"/>
    <property type="match status" value="1"/>
</dbReference>
<comment type="caution">
    <text evidence="5">The sequence shown here is derived from an EMBL/GenBank/DDBJ whole genome shotgun (WGS) entry which is preliminary data.</text>
</comment>
<dbReference type="Pfam" id="PF01047">
    <property type="entry name" value="MarR"/>
    <property type="match status" value="1"/>
</dbReference>
<evidence type="ECO:0000313" key="5">
    <source>
        <dbReference type="EMBL" id="GAA0344127.1"/>
    </source>
</evidence>
<name>A0ABN0WQF8_9ACTN</name>
<keyword evidence="3" id="KW-0804">Transcription</keyword>
<dbReference type="PROSITE" id="PS50995">
    <property type="entry name" value="HTH_MARR_2"/>
    <property type="match status" value="1"/>
</dbReference>
<reference evidence="5 6" key="1">
    <citation type="journal article" date="2019" name="Int. J. Syst. Evol. Microbiol.">
        <title>The Global Catalogue of Microorganisms (GCM) 10K type strain sequencing project: providing services to taxonomists for standard genome sequencing and annotation.</title>
        <authorList>
            <consortium name="The Broad Institute Genomics Platform"/>
            <consortium name="The Broad Institute Genome Sequencing Center for Infectious Disease"/>
            <person name="Wu L."/>
            <person name="Ma J."/>
        </authorList>
    </citation>
    <scope>NUCLEOTIDE SEQUENCE [LARGE SCALE GENOMIC DNA]</scope>
    <source>
        <strain evidence="5 6">JCM 3146</strain>
    </source>
</reference>
<organism evidence="5 6">
    <name type="scientific">Actinoallomurus spadix</name>
    <dbReference type="NCBI Taxonomy" id="79912"/>
    <lineage>
        <taxon>Bacteria</taxon>
        <taxon>Bacillati</taxon>
        <taxon>Actinomycetota</taxon>
        <taxon>Actinomycetes</taxon>
        <taxon>Streptosporangiales</taxon>
        <taxon>Thermomonosporaceae</taxon>
        <taxon>Actinoallomurus</taxon>
    </lineage>
</organism>
<dbReference type="PROSITE" id="PS01117">
    <property type="entry name" value="HTH_MARR_1"/>
    <property type="match status" value="1"/>
</dbReference>
<dbReference type="SMART" id="SM00347">
    <property type="entry name" value="HTH_MARR"/>
    <property type="match status" value="1"/>
</dbReference>
<evidence type="ECO:0000259" key="4">
    <source>
        <dbReference type="PROSITE" id="PS50995"/>
    </source>
</evidence>
<dbReference type="InterPro" id="IPR052526">
    <property type="entry name" value="HTH-type_Bedaq_tolerance"/>
</dbReference>
<dbReference type="InterPro" id="IPR036390">
    <property type="entry name" value="WH_DNA-bd_sf"/>
</dbReference>
<dbReference type="InterPro" id="IPR000835">
    <property type="entry name" value="HTH_MarR-typ"/>
</dbReference>
<gene>
    <name evidence="5" type="ORF">GCM10010151_37290</name>
</gene>
<keyword evidence="6" id="KW-1185">Reference proteome</keyword>
<dbReference type="RefSeq" id="WP_252798936.1">
    <property type="nucleotide sequence ID" value="NZ_BAAABM010000029.1"/>
</dbReference>
<evidence type="ECO:0000256" key="3">
    <source>
        <dbReference type="ARBA" id="ARBA00023163"/>
    </source>
</evidence>
<sequence length="160" mass="17187">MNTTDEDAGLLDDAAQVRQGVTRLGRRLRAARGPGALSANKLGVLSHLHRHGPATAGELAAAEYQRPQSLTRVFAELEQAGLITRIRDDRDRRQSVLAITPEGTAALARDMAERDAWLASAMAGLSDTERQVLRLAGTLMDRLAGDLPHPGRAGGRPTEH</sequence>
<evidence type="ECO:0000256" key="1">
    <source>
        <dbReference type="ARBA" id="ARBA00023015"/>
    </source>
</evidence>
<keyword evidence="1" id="KW-0805">Transcription regulation</keyword>
<dbReference type="InterPro" id="IPR036388">
    <property type="entry name" value="WH-like_DNA-bd_sf"/>
</dbReference>
<dbReference type="Proteomes" id="UP001501822">
    <property type="component" value="Unassembled WGS sequence"/>
</dbReference>
<dbReference type="Gene3D" id="1.10.287.100">
    <property type="match status" value="1"/>
</dbReference>
<evidence type="ECO:0000256" key="2">
    <source>
        <dbReference type="ARBA" id="ARBA00023125"/>
    </source>
</evidence>
<feature type="domain" description="HTH marR-type" evidence="4">
    <location>
        <begin position="7"/>
        <end position="145"/>
    </location>
</feature>
<dbReference type="PANTHER" id="PTHR39515:SF2">
    <property type="entry name" value="HTH-TYPE TRANSCRIPTIONAL REGULATOR RV0880"/>
    <property type="match status" value="1"/>
</dbReference>
<evidence type="ECO:0000313" key="6">
    <source>
        <dbReference type="Proteomes" id="UP001501822"/>
    </source>
</evidence>
<keyword evidence="2" id="KW-0238">DNA-binding</keyword>
<dbReference type="Gene3D" id="1.10.10.10">
    <property type="entry name" value="Winged helix-like DNA-binding domain superfamily/Winged helix DNA-binding domain"/>
    <property type="match status" value="1"/>
</dbReference>
<dbReference type="InterPro" id="IPR023187">
    <property type="entry name" value="Tscrpt_reg_MarR-type_CS"/>
</dbReference>
<dbReference type="SUPFAM" id="SSF46785">
    <property type="entry name" value="Winged helix' DNA-binding domain"/>
    <property type="match status" value="1"/>
</dbReference>
<accession>A0ABN0WQF8</accession>
<proteinExistence type="predicted"/>